<dbReference type="OrthoDB" id="26719at2759"/>
<dbReference type="GO" id="GO:0008897">
    <property type="term" value="F:holo-[acyl-carrier-protein] synthase activity"/>
    <property type="evidence" value="ECO:0007669"/>
    <property type="project" value="UniProtKB-EC"/>
</dbReference>
<feature type="domain" description="4'-phosphopantetheinyl transferase" evidence="9">
    <location>
        <begin position="105"/>
        <end position="213"/>
    </location>
</feature>
<keyword evidence="4" id="KW-0808">Transferase</keyword>
<evidence type="ECO:0000313" key="11">
    <source>
        <dbReference type="EMBL" id="VDL85205.1"/>
    </source>
</evidence>
<name>A0A183S7J2_SCHSO</name>
<evidence type="ECO:0000256" key="4">
    <source>
        <dbReference type="ARBA" id="ARBA00022679"/>
    </source>
</evidence>
<comment type="similarity">
    <text evidence="1">Belongs to the P-Pant transferase superfamily. AcpS family.</text>
</comment>
<dbReference type="Gene3D" id="3.90.470.20">
    <property type="entry name" value="4'-phosphopantetheinyl transferase domain"/>
    <property type="match status" value="2"/>
</dbReference>
<keyword evidence="12" id="KW-1185">Reference proteome</keyword>
<dbReference type="EC" id="2.7.8.7" evidence="2"/>
<dbReference type="SUPFAM" id="SSF56214">
    <property type="entry name" value="4'-phosphopantetheinyl transferase"/>
    <property type="match status" value="2"/>
</dbReference>
<dbReference type="GO" id="GO:0005829">
    <property type="term" value="C:cytosol"/>
    <property type="evidence" value="ECO:0007669"/>
    <property type="project" value="TreeGrafter"/>
</dbReference>
<evidence type="ECO:0000313" key="13">
    <source>
        <dbReference type="WBParaSite" id="SSLN_0000019801-mRNA-1"/>
    </source>
</evidence>
<dbReference type="Pfam" id="PF22624">
    <property type="entry name" value="AASDHPPT_N"/>
    <property type="match status" value="1"/>
</dbReference>
<dbReference type="InterPro" id="IPR008278">
    <property type="entry name" value="4-PPantetheinyl_Trfase_dom"/>
</dbReference>
<dbReference type="PANTHER" id="PTHR12215">
    <property type="entry name" value="PHOSPHOPANTETHEINE TRANSFERASE"/>
    <property type="match status" value="1"/>
</dbReference>
<protein>
    <recommendedName>
        <fullName evidence="3">L-aminoadipate-semialdehyde dehydrogenase-phosphopantetheinyl transferase</fullName>
        <ecNumber evidence="2">2.7.8.7</ecNumber>
    </recommendedName>
    <alternativeName>
        <fullName evidence="5">4'-phosphopantetheinyl transferase</fullName>
    </alternativeName>
    <alternativeName>
        <fullName evidence="6">Alpha-aminoadipic semialdehyde dehydrogenase-phosphopantetheinyl transferase</fullName>
    </alternativeName>
</protein>
<proteinExistence type="inferred from homology"/>
<accession>A0A183S7J2</accession>
<sequence>MYRLAFNHGLWNPIRDHLLHAFRCISGSDQNSAIRYSYQRDVKAYMIARLLILYVLRRHFLLDPVDVSIERTAEGRPHLPSQPGFDFNVSHNGDYTVLAACTHGRVGVDVMRVELPPFGTSALKFLLKMKNIFAASEWNFLMSGVSDTDKMQRFFRLWCLKEAYVKALGVGLSMDLQTVEFQVSNATPICICADPARWTFEEHILGPNHTLAIAWNISGPQVCSSVFHSVVVHCVKIIALLTKKCYLYVGLYKQTRSTR</sequence>
<dbReference type="AlphaFoldDB" id="A0A183S7J2"/>
<evidence type="ECO:0000256" key="8">
    <source>
        <dbReference type="ARBA" id="ARBA00048794"/>
    </source>
</evidence>
<dbReference type="Proteomes" id="UP000275846">
    <property type="component" value="Unassembled WGS sequence"/>
</dbReference>
<evidence type="ECO:0000256" key="5">
    <source>
        <dbReference type="ARBA" id="ARBA00030484"/>
    </source>
</evidence>
<dbReference type="EMBL" id="UYSU01000102">
    <property type="protein sequence ID" value="VDL85205.1"/>
    <property type="molecule type" value="Genomic_DNA"/>
</dbReference>
<comment type="catalytic activity">
    <reaction evidence="8">
        <text>apo-[ACP] + acetyl-CoA = acetyl-[ACP] + adenosine 3',5'-bisphosphate + H(+)</text>
        <dbReference type="Rhea" id="RHEA:46564"/>
        <dbReference type="Rhea" id="RHEA-COMP:9621"/>
        <dbReference type="Rhea" id="RHEA-COMP:9690"/>
        <dbReference type="ChEBI" id="CHEBI:15378"/>
        <dbReference type="ChEBI" id="CHEBI:29999"/>
        <dbReference type="ChEBI" id="CHEBI:57288"/>
        <dbReference type="ChEBI" id="CHEBI:58343"/>
        <dbReference type="ChEBI" id="CHEBI:78446"/>
    </reaction>
    <physiologicalReaction direction="left-to-right" evidence="8">
        <dbReference type="Rhea" id="RHEA:46565"/>
    </physiologicalReaction>
</comment>
<evidence type="ECO:0000259" key="9">
    <source>
        <dbReference type="Pfam" id="PF01648"/>
    </source>
</evidence>
<dbReference type="GO" id="GO:0019878">
    <property type="term" value="P:lysine biosynthetic process via aminoadipic acid"/>
    <property type="evidence" value="ECO:0007669"/>
    <property type="project" value="TreeGrafter"/>
</dbReference>
<organism evidence="13">
    <name type="scientific">Schistocephalus solidus</name>
    <name type="common">Tapeworm</name>
    <dbReference type="NCBI Taxonomy" id="70667"/>
    <lineage>
        <taxon>Eukaryota</taxon>
        <taxon>Metazoa</taxon>
        <taxon>Spiralia</taxon>
        <taxon>Lophotrochozoa</taxon>
        <taxon>Platyhelminthes</taxon>
        <taxon>Cestoda</taxon>
        <taxon>Eucestoda</taxon>
        <taxon>Diphyllobothriidea</taxon>
        <taxon>Diphyllobothriidae</taxon>
        <taxon>Schistocephalus</taxon>
    </lineage>
</organism>
<evidence type="ECO:0000256" key="6">
    <source>
        <dbReference type="ARBA" id="ARBA00033443"/>
    </source>
</evidence>
<reference evidence="11 12" key="2">
    <citation type="submission" date="2018-11" db="EMBL/GenBank/DDBJ databases">
        <authorList>
            <consortium name="Pathogen Informatics"/>
        </authorList>
    </citation>
    <scope>NUCLEOTIDE SEQUENCE [LARGE SCALE GENOMIC DNA]</scope>
    <source>
        <strain evidence="11 12">NST_G2</strain>
    </source>
</reference>
<dbReference type="InterPro" id="IPR037143">
    <property type="entry name" value="4-PPantetheinyl_Trfase_dom_sf"/>
</dbReference>
<gene>
    <name evidence="11" type="ORF">SSLN_LOCUS190</name>
</gene>
<evidence type="ECO:0000256" key="2">
    <source>
        <dbReference type="ARBA" id="ARBA00013172"/>
    </source>
</evidence>
<dbReference type="InterPro" id="IPR055066">
    <property type="entry name" value="AASDHPPT_N"/>
</dbReference>
<evidence type="ECO:0000313" key="12">
    <source>
        <dbReference type="Proteomes" id="UP000275846"/>
    </source>
</evidence>
<dbReference type="WBParaSite" id="SSLN_0000019801-mRNA-1">
    <property type="protein sequence ID" value="SSLN_0000019801-mRNA-1"/>
    <property type="gene ID" value="SSLN_0000019801"/>
</dbReference>
<evidence type="ECO:0000259" key="10">
    <source>
        <dbReference type="Pfam" id="PF22624"/>
    </source>
</evidence>
<dbReference type="InterPro" id="IPR050559">
    <property type="entry name" value="P-Pant_transferase_sf"/>
</dbReference>
<reference evidence="13" key="1">
    <citation type="submission" date="2016-06" db="UniProtKB">
        <authorList>
            <consortium name="WormBaseParasite"/>
        </authorList>
    </citation>
    <scope>IDENTIFICATION</scope>
</reference>
<comment type="catalytic activity">
    <reaction evidence="7">
        <text>apo-[ACP] + CoA = holo-[ACP] + adenosine 3',5'-bisphosphate + H(+)</text>
        <dbReference type="Rhea" id="RHEA:12068"/>
        <dbReference type="Rhea" id="RHEA-COMP:9685"/>
        <dbReference type="Rhea" id="RHEA-COMP:9690"/>
        <dbReference type="ChEBI" id="CHEBI:15378"/>
        <dbReference type="ChEBI" id="CHEBI:29999"/>
        <dbReference type="ChEBI" id="CHEBI:57287"/>
        <dbReference type="ChEBI" id="CHEBI:58343"/>
        <dbReference type="ChEBI" id="CHEBI:64479"/>
        <dbReference type="EC" id="2.7.8.7"/>
    </reaction>
    <physiologicalReaction direction="left-to-right" evidence="7">
        <dbReference type="Rhea" id="RHEA:12069"/>
    </physiologicalReaction>
</comment>
<dbReference type="PANTHER" id="PTHR12215:SF10">
    <property type="entry name" value="L-AMINOADIPATE-SEMIALDEHYDE DEHYDROGENASE-PHOSPHOPANTETHEINYL TRANSFERASE"/>
    <property type="match status" value="1"/>
</dbReference>
<evidence type="ECO:0000256" key="3">
    <source>
        <dbReference type="ARBA" id="ARBA00016301"/>
    </source>
</evidence>
<evidence type="ECO:0000256" key="7">
    <source>
        <dbReference type="ARBA" id="ARBA00048641"/>
    </source>
</evidence>
<dbReference type="GO" id="GO:0000287">
    <property type="term" value="F:magnesium ion binding"/>
    <property type="evidence" value="ECO:0007669"/>
    <property type="project" value="InterPro"/>
</dbReference>
<evidence type="ECO:0000256" key="1">
    <source>
        <dbReference type="ARBA" id="ARBA00006195"/>
    </source>
</evidence>
<feature type="domain" description="4'-phosphopantetheinyl transferase N-terminal" evidence="10">
    <location>
        <begin position="11"/>
        <end position="102"/>
    </location>
</feature>
<dbReference type="STRING" id="70667.A0A183S7J2"/>
<dbReference type="Pfam" id="PF01648">
    <property type="entry name" value="ACPS"/>
    <property type="match status" value="1"/>
</dbReference>